<evidence type="ECO:0000313" key="2">
    <source>
        <dbReference type="Proteomes" id="UP000199074"/>
    </source>
</evidence>
<dbReference type="AlphaFoldDB" id="A0A1I7NRJ0"/>
<keyword evidence="2" id="KW-1185">Reference proteome</keyword>
<dbReference type="OrthoDB" id="3658990at2"/>
<reference evidence="1 2" key="1">
    <citation type="submission" date="2016-10" db="EMBL/GenBank/DDBJ databases">
        <authorList>
            <person name="de Groot N.N."/>
        </authorList>
    </citation>
    <scope>NUCLEOTIDE SEQUENCE [LARGE SCALE GENOMIC DNA]</scope>
    <source>
        <strain evidence="1 2">IPL20</strain>
    </source>
</reference>
<dbReference type="Proteomes" id="UP000199074">
    <property type="component" value="Unassembled WGS sequence"/>
</dbReference>
<evidence type="ECO:0000313" key="1">
    <source>
        <dbReference type="EMBL" id="SFV37212.1"/>
    </source>
</evidence>
<dbReference type="InterPro" id="IPR016181">
    <property type="entry name" value="Acyl_CoA_acyltransferase"/>
</dbReference>
<dbReference type="EMBL" id="FPCK01000003">
    <property type="protein sequence ID" value="SFV37212.1"/>
    <property type="molecule type" value="Genomic_DNA"/>
</dbReference>
<proteinExistence type="predicted"/>
<organism evidence="1 2">
    <name type="scientific">Devosia crocina</name>
    <dbReference type="NCBI Taxonomy" id="429728"/>
    <lineage>
        <taxon>Bacteria</taxon>
        <taxon>Pseudomonadati</taxon>
        <taxon>Pseudomonadota</taxon>
        <taxon>Alphaproteobacteria</taxon>
        <taxon>Hyphomicrobiales</taxon>
        <taxon>Devosiaceae</taxon>
        <taxon>Devosia</taxon>
    </lineage>
</organism>
<protein>
    <submittedName>
        <fullName evidence="1">Uncharacterized protein</fullName>
    </submittedName>
</protein>
<gene>
    <name evidence="1" type="ORF">SAMN05216456_2808</name>
</gene>
<dbReference type="SUPFAM" id="SSF55729">
    <property type="entry name" value="Acyl-CoA N-acyltransferases (Nat)"/>
    <property type="match status" value="1"/>
</dbReference>
<dbReference type="Gene3D" id="3.40.630.30">
    <property type="match status" value="1"/>
</dbReference>
<dbReference type="RefSeq" id="WP_092425607.1">
    <property type="nucleotide sequence ID" value="NZ_FPCK01000003.1"/>
</dbReference>
<sequence>MGEIRALERADLQEVADLLVRVFQKRDATASAEMRDYLGTISLDLPDRHPDITCLVYAGSDGAILGFLGAYTQRMQLGDQQLIAAIGHSLAVSPDLSDPTAGARLCRRLFQGAQDLTISDRANPVSTGLWRSLGGDVLPFYSLDWRRVLRPVEAASHRLRRRLGLLRPSLPLARTGDRLLAQLAASRGQPLLPQPELPLKPRGMHRRDADRGGMMEALRALAGEDALHPIWSDAGLELQLDHALQKKDFGEPVQQVVTDAGGRFAGAYIYHLAPMGEAAVLQVFSRRALAGQVLDHLLVDALERGAVAIGGRAQPRLIEPLMERGAVFSSVARCVFTARDPLVLKAAREGDAMLGGLVGEAWPRLHGDRLQ</sequence>
<name>A0A1I7NRJ0_9HYPH</name>
<accession>A0A1I7NRJ0</accession>
<dbReference type="STRING" id="429728.SAMN05216456_2808"/>